<evidence type="ECO:0000256" key="1">
    <source>
        <dbReference type="SAM" id="SignalP"/>
    </source>
</evidence>
<evidence type="ECO:0000313" key="3">
    <source>
        <dbReference type="Proteomes" id="UP000475862"/>
    </source>
</evidence>
<feature type="chain" id="PRO_5026084752" description="Secreted protein" evidence="1">
    <location>
        <begin position="27"/>
        <end position="236"/>
    </location>
</feature>
<dbReference type="AlphaFoldDB" id="A0A6G0T4F6"/>
<accession>A0A6G0T4F6</accession>
<organism evidence="2 3">
    <name type="scientific">Aphis glycines</name>
    <name type="common">Soybean aphid</name>
    <dbReference type="NCBI Taxonomy" id="307491"/>
    <lineage>
        <taxon>Eukaryota</taxon>
        <taxon>Metazoa</taxon>
        <taxon>Ecdysozoa</taxon>
        <taxon>Arthropoda</taxon>
        <taxon>Hexapoda</taxon>
        <taxon>Insecta</taxon>
        <taxon>Pterygota</taxon>
        <taxon>Neoptera</taxon>
        <taxon>Paraneoptera</taxon>
        <taxon>Hemiptera</taxon>
        <taxon>Sternorrhyncha</taxon>
        <taxon>Aphidomorpha</taxon>
        <taxon>Aphidoidea</taxon>
        <taxon>Aphididae</taxon>
        <taxon>Aphidini</taxon>
        <taxon>Aphis</taxon>
        <taxon>Aphis</taxon>
    </lineage>
</organism>
<protein>
    <recommendedName>
        <fullName evidence="4">Secreted protein</fullName>
    </recommendedName>
</protein>
<keyword evidence="1" id="KW-0732">Signal</keyword>
<proteinExistence type="predicted"/>
<evidence type="ECO:0000313" key="2">
    <source>
        <dbReference type="EMBL" id="KAE9525298.1"/>
    </source>
</evidence>
<name>A0A6G0T4F6_APHGL</name>
<dbReference type="Proteomes" id="UP000475862">
    <property type="component" value="Unassembled WGS sequence"/>
</dbReference>
<sequence>MNYLPTTVKCCLLGFLLFHHIEFCNTYLDNILSNHFYTLFIAHFNEHPVLKILRSCAFIKSLFRRYTVDAGREKRNDIEIILRILQWHAKLYAYCTLRVHRSRGNELCTTVYVIIIISCNVRAVNHNESSRCTVLIYFTINDLFNTHAHEMCASYMLYGLILKLLTCKSRDFGVLTVCAAHCGGCFPEHLHILCVMSTPGSSSYPTTEFNNNIRRSSKRSERLVFTFTVGFRIVNL</sequence>
<feature type="signal peptide" evidence="1">
    <location>
        <begin position="1"/>
        <end position="26"/>
    </location>
</feature>
<evidence type="ECO:0008006" key="4">
    <source>
        <dbReference type="Google" id="ProtNLM"/>
    </source>
</evidence>
<reference evidence="2 3" key="1">
    <citation type="submission" date="2019-08" db="EMBL/GenBank/DDBJ databases">
        <title>The genome of the soybean aphid Biotype 1, its phylome, world population structure and adaptation to the North American continent.</title>
        <authorList>
            <person name="Giordano R."/>
            <person name="Donthu R.K."/>
            <person name="Hernandez A.G."/>
            <person name="Wright C.L."/>
            <person name="Zimin A.V."/>
        </authorList>
    </citation>
    <scope>NUCLEOTIDE SEQUENCE [LARGE SCALE GENOMIC DNA]</scope>
    <source>
        <tissue evidence="2">Whole aphids</tissue>
    </source>
</reference>
<keyword evidence="3" id="KW-1185">Reference proteome</keyword>
<comment type="caution">
    <text evidence="2">The sequence shown here is derived from an EMBL/GenBank/DDBJ whole genome shotgun (WGS) entry which is preliminary data.</text>
</comment>
<gene>
    <name evidence="2" type="ORF">AGLY_014366</name>
</gene>
<dbReference type="EMBL" id="VYZN01000061">
    <property type="protein sequence ID" value="KAE9525298.1"/>
    <property type="molecule type" value="Genomic_DNA"/>
</dbReference>